<protein>
    <submittedName>
        <fullName evidence="9">Membrane associated rhomboid family serine protease</fullName>
    </submittedName>
</protein>
<evidence type="ECO:0000256" key="3">
    <source>
        <dbReference type="ARBA" id="ARBA00022692"/>
    </source>
</evidence>
<comment type="caution">
    <text evidence="9">The sequence shown here is derived from an EMBL/GenBank/DDBJ whole genome shotgun (WGS) entry which is preliminary data.</text>
</comment>
<evidence type="ECO:0000259" key="8">
    <source>
        <dbReference type="Pfam" id="PF01694"/>
    </source>
</evidence>
<feature type="transmembrane region" description="Helical" evidence="7">
    <location>
        <begin position="150"/>
        <end position="167"/>
    </location>
</feature>
<evidence type="ECO:0000256" key="2">
    <source>
        <dbReference type="ARBA" id="ARBA00009045"/>
    </source>
</evidence>
<sequence length="199" mass="22529">MFIRNERSIKEFMRLYPIVSWIVMINTAIFLLIQVLPFNTIMLWGLGYNGLIAQGEYWRILTPIFMHASVGHFVFNTFSLIIFGPALERILNKFKFTIIYLLTGIIGNIGTFVFEGPTYSHLGASGAIYGLLGVYFFMRFLRKDLIDPGSAQIVIIILIIGAAYTVISPTINLLAHLFGFVGGALLAPLFLPKERRRYL</sequence>
<dbReference type="Gene3D" id="1.20.1540.10">
    <property type="entry name" value="Rhomboid-like"/>
    <property type="match status" value="1"/>
</dbReference>
<feature type="transmembrane region" description="Helical" evidence="7">
    <location>
        <begin position="120"/>
        <end position="138"/>
    </location>
</feature>
<dbReference type="InterPro" id="IPR022764">
    <property type="entry name" value="Peptidase_S54_rhomboid_dom"/>
</dbReference>
<evidence type="ECO:0000256" key="5">
    <source>
        <dbReference type="ARBA" id="ARBA00022989"/>
    </source>
</evidence>
<dbReference type="Pfam" id="PF01694">
    <property type="entry name" value="Rhomboid"/>
    <property type="match status" value="1"/>
</dbReference>
<feature type="domain" description="Peptidase S54 rhomboid" evidence="8">
    <location>
        <begin position="55"/>
        <end position="191"/>
    </location>
</feature>
<keyword evidence="10" id="KW-1185">Reference proteome</keyword>
<comment type="similarity">
    <text evidence="2">Belongs to the peptidase S54 family.</text>
</comment>
<evidence type="ECO:0000313" key="9">
    <source>
        <dbReference type="EMBL" id="MDQ0168248.1"/>
    </source>
</evidence>
<feature type="transmembrane region" description="Helical" evidence="7">
    <location>
        <begin position="96"/>
        <end position="114"/>
    </location>
</feature>
<reference evidence="9 10" key="1">
    <citation type="submission" date="2023-07" db="EMBL/GenBank/DDBJ databases">
        <title>Genomic Encyclopedia of Type Strains, Phase IV (KMG-IV): sequencing the most valuable type-strain genomes for metagenomic binning, comparative biology and taxonomic classification.</title>
        <authorList>
            <person name="Goeker M."/>
        </authorList>
    </citation>
    <scope>NUCLEOTIDE SEQUENCE [LARGE SCALE GENOMIC DNA]</scope>
    <source>
        <strain evidence="9 10">DSM 12751</strain>
    </source>
</reference>
<evidence type="ECO:0000256" key="7">
    <source>
        <dbReference type="SAM" id="Phobius"/>
    </source>
</evidence>
<feature type="transmembrane region" description="Helical" evidence="7">
    <location>
        <begin position="64"/>
        <end position="84"/>
    </location>
</feature>
<dbReference type="SUPFAM" id="SSF144091">
    <property type="entry name" value="Rhomboid-like"/>
    <property type="match status" value="1"/>
</dbReference>
<dbReference type="Proteomes" id="UP001235840">
    <property type="component" value="Unassembled WGS sequence"/>
</dbReference>
<organism evidence="9 10">
    <name type="scientific">Caldalkalibacillus horti</name>
    <dbReference type="NCBI Taxonomy" id="77523"/>
    <lineage>
        <taxon>Bacteria</taxon>
        <taxon>Bacillati</taxon>
        <taxon>Bacillota</taxon>
        <taxon>Bacilli</taxon>
        <taxon>Bacillales</taxon>
        <taxon>Bacillaceae</taxon>
        <taxon>Caldalkalibacillus</taxon>
    </lineage>
</organism>
<feature type="transmembrane region" description="Helical" evidence="7">
    <location>
        <begin position="173"/>
        <end position="191"/>
    </location>
</feature>
<evidence type="ECO:0000256" key="1">
    <source>
        <dbReference type="ARBA" id="ARBA00004141"/>
    </source>
</evidence>
<dbReference type="PANTHER" id="PTHR43731">
    <property type="entry name" value="RHOMBOID PROTEASE"/>
    <property type="match status" value="1"/>
</dbReference>
<dbReference type="EMBL" id="JAUSTY010000026">
    <property type="protein sequence ID" value="MDQ0168248.1"/>
    <property type="molecule type" value="Genomic_DNA"/>
</dbReference>
<comment type="subcellular location">
    <subcellularLocation>
        <location evidence="1">Membrane</location>
        <topology evidence="1">Multi-pass membrane protein</topology>
    </subcellularLocation>
</comment>
<accession>A0ABT9W4R5</accession>
<dbReference type="RefSeq" id="WP_307397846.1">
    <property type="nucleotide sequence ID" value="NZ_JAUSTY010000026.1"/>
</dbReference>
<keyword evidence="3 7" id="KW-0812">Transmembrane</keyword>
<proteinExistence type="inferred from homology"/>
<feature type="transmembrane region" description="Helical" evidence="7">
    <location>
        <begin position="21"/>
        <end position="44"/>
    </location>
</feature>
<keyword evidence="6 7" id="KW-0472">Membrane</keyword>
<name>A0ABT9W4R5_9BACI</name>
<dbReference type="GO" id="GO:0006508">
    <property type="term" value="P:proteolysis"/>
    <property type="evidence" value="ECO:0007669"/>
    <property type="project" value="UniProtKB-KW"/>
</dbReference>
<keyword evidence="9" id="KW-0645">Protease</keyword>
<evidence type="ECO:0000256" key="4">
    <source>
        <dbReference type="ARBA" id="ARBA00022801"/>
    </source>
</evidence>
<evidence type="ECO:0000256" key="6">
    <source>
        <dbReference type="ARBA" id="ARBA00023136"/>
    </source>
</evidence>
<evidence type="ECO:0000313" key="10">
    <source>
        <dbReference type="Proteomes" id="UP001235840"/>
    </source>
</evidence>
<gene>
    <name evidence="9" type="ORF">J2S11_004201</name>
</gene>
<dbReference type="InterPro" id="IPR035952">
    <property type="entry name" value="Rhomboid-like_sf"/>
</dbReference>
<dbReference type="PANTHER" id="PTHR43731:SF14">
    <property type="entry name" value="PRESENILIN-ASSOCIATED RHOMBOID-LIKE PROTEIN, MITOCHONDRIAL"/>
    <property type="match status" value="1"/>
</dbReference>
<dbReference type="InterPro" id="IPR050925">
    <property type="entry name" value="Rhomboid_protease_S54"/>
</dbReference>
<dbReference type="GO" id="GO:0008233">
    <property type="term" value="F:peptidase activity"/>
    <property type="evidence" value="ECO:0007669"/>
    <property type="project" value="UniProtKB-KW"/>
</dbReference>
<keyword evidence="5 7" id="KW-1133">Transmembrane helix</keyword>
<keyword evidence="4" id="KW-0378">Hydrolase</keyword>